<dbReference type="PANTHER" id="PTHR46663">
    <property type="entry name" value="DIGUANYLATE CYCLASE DGCT-RELATED"/>
    <property type="match status" value="1"/>
</dbReference>
<proteinExistence type="predicted"/>
<organism evidence="2 3">
    <name type="scientific">Lysobacter korlensis</name>
    <dbReference type="NCBI Taxonomy" id="553636"/>
    <lineage>
        <taxon>Bacteria</taxon>
        <taxon>Pseudomonadati</taxon>
        <taxon>Pseudomonadota</taxon>
        <taxon>Gammaproteobacteria</taxon>
        <taxon>Lysobacterales</taxon>
        <taxon>Lysobacteraceae</taxon>
        <taxon>Lysobacter</taxon>
    </lineage>
</organism>
<dbReference type="InterPro" id="IPR003018">
    <property type="entry name" value="GAF"/>
</dbReference>
<dbReference type="SUPFAM" id="SSF55073">
    <property type="entry name" value="Nucleotide cyclase"/>
    <property type="match status" value="1"/>
</dbReference>
<dbReference type="Pfam" id="PF00990">
    <property type="entry name" value="GGDEF"/>
    <property type="match status" value="1"/>
</dbReference>
<protein>
    <submittedName>
        <fullName evidence="2">Diguanylate cyclase domain-containing protein</fullName>
        <ecNumber evidence="2">2.7.7.65</ecNumber>
    </submittedName>
</protein>
<dbReference type="RefSeq" id="WP_386666382.1">
    <property type="nucleotide sequence ID" value="NZ_JBHLTG010000001.1"/>
</dbReference>
<gene>
    <name evidence="2" type="ORF">ACFFGH_07190</name>
</gene>
<sequence>MDALVRTAEHSGTTASLLDEALNTVMDLTRATGAVVLLSEAGKGLAVASVKGQMTQVDRSAFNAGQTLARACLESHSVLHSDATHDEPRIHGPACHRAKLRSLIATPLRYGDDVLGVLEVCSSVTHAFDTIDAQAVSLLGNTMGGALGRQMALDDNARLLARLEEALHVTQATARRYKDAALYDALTGLPNRAFFESQLKEACRTHEGHSNRFAVMFIDLDGFKPINDTHGHATGDAVLREVGSVLQECVRDTDLVGRLGGDEFVLLLSPLRDAQNDVQLIAAAIKQSLEKPRVIDGITFEIRGSIGWVVHDGHDAQSMLAAADAAMYRNKKAGRS</sequence>
<dbReference type="Gene3D" id="3.30.450.40">
    <property type="match status" value="1"/>
</dbReference>
<evidence type="ECO:0000313" key="2">
    <source>
        <dbReference type="EMBL" id="MFC0677626.1"/>
    </source>
</evidence>
<dbReference type="CDD" id="cd01949">
    <property type="entry name" value="GGDEF"/>
    <property type="match status" value="1"/>
</dbReference>
<dbReference type="Pfam" id="PF13185">
    <property type="entry name" value="GAF_2"/>
    <property type="match status" value="1"/>
</dbReference>
<reference evidence="2 3" key="1">
    <citation type="submission" date="2024-09" db="EMBL/GenBank/DDBJ databases">
        <authorList>
            <person name="Sun Q."/>
            <person name="Mori K."/>
        </authorList>
    </citation>
    <scope>NUCLEOTIDE SEQUENCE [LARGE SCALE GENOMIC DNA]</scope>
    <source>
        <strain evidence="2 3">KCTC 23076</strain>
    </source>
</reference>
<dbReference type="Proteomes" id="UP001589896">
    <property type="component" value="Unassembled WGS sequence"/>
</dbReference>
<keyword evidence="2" id="KW-0808">Transferase</keyword>
<feature type="domain" description="GGDEF" evidence="1">
    <location>
        <begin position="211"/>
        <end position="336"/>
    </location>
</feature>
<dbReference type="SMART" id="SM00267">
    <property type="entry name" value="GGDEF"/>
    <property type="match status" value="1"/>
</dbReference>
<dbReference type="SUPFAM" id="SSF55781">
    <property type="entry name" value="GAF domain-like"/>
    <property type="match status" value="1"/>
</dbReference>
<dbReference type="InterPro" id="IPR029016">
    <property type="entry name" value="GAF-like_dom_sf"/>
</dbReference>
<keyword evidence="3" id="KW-1185">Reference proteome</keyword>
<dbReference type="GO" id="GO:0052621">
    <property type="term" value="F:diguanylate cyclase activity"/>
    <property type="evidence" value="ECO:0007669"/>
    <property type="project" value="UniProtKB-EC"/>
</dbReference>
<dbReference type="InterPro" id="IPR029787">
    <property type="entry name" value="Nucleotide_cyclase"/>
</dbReference>
<evidence type="ECO:0000259" key="1">
    <source>
        <dbReference type="PROSITE" id="PS50887"/>
    </source>
</evidence>
<dbReference type="InterPro" id="IPR000160">
    <property type="entry name" value="GGDEF_dom"/>
</dbReference>
<accession>A0ABV6RLH7</accession>
<dbReference type="SMART" id="SM00065">
    <property type="entry name" value="GAF"/>
    <property type="match status" value="1"/>
</dbReference>
<dbReference type="InterPro" id="IPR043128">
    <property type="entry name" value="Rev_trsase/Diguanyl_cyclase"/>
</dbReference>
<dbReference type="EMBL" id="JBHLTG010000001">
    <property type="protein sequence ID" value="MFC0677626.1"/>
    <property type="molecule type" value="Genomic_DNA"/>
</dbReference>
<dbReference type="NCBIfam" id="TIGR00254">
    <property type="entry name" value="GGDEF"/>
    <property type="match status" value="1"/>
</dbReference>
<dbReference type="EC" id="2.7.7.65" evidence="2"/>
<name>A0ABV6RLH7_9GAMM</name>
<dbReference type="PROSITE" id="PS50887">
    <property type="entry name" value="GGDEF"/>
    <property type="match status" value="1"/>
</dbReference>
<comment type="caution">
    <text evidence="2">The sequence shown here is derived from an EMBL/GenBank/DDBJ whole genome shotgun (WGS) entry which is preliminary data.</text>
</comment>
<keyword evidence="2" id="KW-0548">Nucleotidyltransferase</keyword>
<evidence type="ECO:0000313" key="3">
    <source>
        <dbReference type="Proteomes" id="UP001589896"/>
    </source>
</evidence>
<dbReference type="PANTHER" id="PTHR46663:SF2">
    <property type="entry name" value="GGDEF DOMAIN-CONTAINING PROTEIN"/>
    <property type="match status" value="1"/>
</dbReference>
<dbReference type="Gene3D" id="3.30.70.270">
    <property type="match status" value="1"/>
</dbReference>
<dbReference type="InterPro" id="IPR052163">
    <property type="entry name" value="DGC-Regulatory_Protein"/>
</dbReference>